<dbReference type="AlphaFoldDB" id="A0A7S3LXT0"/>
<sequence length="179" mass="19789">MVVHNTVTRYPIEAKKYILCLIPCCIPCFCLESGELWDRSFIMNSKGCFDGYERSGQSAVDEMTRNGYVKVTSRQVCRCGKYATSYGGYWCGSPSFDRCEKDVYKRVAGAAIAPKPVQVAPMEVMHTLNPIQQKSLAALAAPPQTPVSNQVFTQKEQGPDGKTIVKTFLNGMLISETVV</sequence>
<proteinExistence type="predicted"/>
<gene>
    <name evidence="1" type="ORF">SELO1098_LOCUS369</name>
</gene>
<organism evidence="1">
    <name type="scientific">Spumella elongata</name>
    <dbReference type="NCBI Taxonomy" id="89044"/>
    <lineage>
        <taxon>Eukaryota</taxon>
        <taxon>Sar</taxon>
        <taxon>Stramenopiles</taxon>
        <taxon>Ochrophyta</taxon>
        <taxon>Chrysophyceae</taxon>
        <taxon>Chromulinales</taxon>
        <taxon>Chromulinaceae</taxon>
        <taxon>Spumella</taxon>
    </lineage>
</organism>
<reference evidence="1" key="1">
    <citation type="submission" date="2021-01" db="EMBL/GenBank/DDBJ databases">
        <authorList>
            <person name="Corre E."/>
            <person name="Pelletier E."/>
            <person name="Niang G."/>
            <person name="Scheremetjew M."/>
            <person name="Finn R."/>
            <person name="Kale V."/>
            <person name="Holt S."/>
            <person name="Cochrane G."/>
            <person name="Meng A."/>
            <person name="Brown T."/>
            <person name="Cohen L."/>
        </authorList>
    </citation>
    <scope>NUCLEOTIDE SEQUENCE</scope>
    <source>
        <strain evidence="1">CCAP 955/1</strain>
    </source>
</reference>
<accession>A0A7S3LXT0</accession>
<protein>
    <submittedName>
        <fullName evidence="1">Uncharacterized protein</fullName>
    </submittedName>
</protein>
<dbReference type="EMBL" id="HBIC01000648">
    <property type="protein sequence ID" value="CAE0271544.1"/>
    <property type="molecule type" value="Transcribed_RNA"/>
</dbReference>
<name>A0A7S3LXT0_9STRA</name>
<evidence type="ECO:0000313" key="1">
    <source>
        <dbReference type="EMBL" id="CAE0271544.1"/>
    </source>
</evidence>